<dbReference type="RefSeq" id="WP_379593757.1">
    <property type="nucleotide sequence ID" value="NZ_JBHTKK010000025.1"/>
</dbReference>
<comment type="caution">
    <text evidence="1">The sequence shown here is derived from an EMBL/GenBank/DDBJ whole genome shotgun (WGS) entry which is preliminary data.</text>
</comment>
<keyword evidence="2" id="KW-1185">Reference proteome</keyword>
<organism evidence="1 2">
    <name type="scientific">Oceanobacillus locisalsi</name>
    <dbReference type="NCBI Taxonomy" id="546107"/>
    <lineage>
        <taxon>Bacteria</taxon>
        <taxon>Bacillati</taxon>
        <taxon>Bacillota</taxon>
        <taxon>Bacilli</taxon>
        <taxon>Bacillales</taxon>
        <taxon>Bacillaceae</taxon>
        <taxon>Oceanobacillus</taxon>
    </lineage>
</organism>
<reference evidence="2" key="1">
    <citation type="journal article" date="2019" name="Int. J. Syst. Evol. Microbiol.">
        <title>The Global Catalogue of Microorganisms (GCM) 10K type strain sequencing project: providing services to taxonomists for standard genome sequencing and annotation.</title>
        <authorList>
            <consortium name="The Broad Institute Genomics Platform"/>
            <consortium name="The Broad Institute Genome Sequencing Center for Infectious Disease"/>
            <person name="Wu L."/>
            <person name="Ma J."/>
        </authorList>
    </citation>
    <scope>NUCLEOTIDE SEQUENCE [LARGE SCALE GENOMIC DNA]</scope>
    <source>
        <strain evidence="2">CCUG 56608</strain>
    </source>
</reference>
<accession>A0ABW3NKQ1</accession>
<proteinExistence type="predicted"/>
<evidence type="ECO:0008006" key="3">
    <source>
        <dbReference type="Google" id="ProtNLM"/>
    </source>
</evidence>
<evidence type="ECO:0000313" key="1">
    <source>
        <dbReference type="EMBL" id="MFD1067619.1"/>
    </source>
</evidence>
<dbReference type="EMBL" id="JBHTKK010000025">
    <property type="protein sequence ID" value="MFD1067619.1"/>
    <property type="molecule type" value="Genomic_DNA"/>
</dbReference>
<protein>
    <recommendedName>
        <fullName evidence="3">DUF262 domain-containing protein</fullName>
    </recommendedName>
</protein>
<dbReference type="Proteomes" id="UP001597041">
    <property type="component" value="Unassembled WGS sequence"/>
</dbReference>
<evidence type="ECO:0000313" key="2">
    <source>
        <dbReference type="Proteomes" id="UP001597041"/>
    </source>
</evidence>
<sequence length="423" mass="49773">MTQSIDSLKEKIYNHKTKEYFKEVFQSFVNGNNRSAVVFLYSVLLYDLYAKLEELSSVHNDKKAKETLEKVNQIQEDNPTSSEWENVLINRIDEQTELFEKGEKTDIEHLKKKRNLSAHPTIHTLTLYNPDSHTVQALMYNVLQSVLIKPPYFTKDVFENLIHDLKTREDSDVPISKQELKSLIKNRYIKHLSKEKQELIFTNLWKFVFNLINDDTNNNRDINFKALSVFYNECSLDIEQVVRGKQGKFRVKKPLLSVLIKFIAEHPEVFNVLEETTQVEIKDHVETNIEARIYAFFLHDSFDNHIKDLREYFTSISDIKVGLAEGINNLKVFAEESNALNQYFEFIIYLYYKSHSFDEANTKFDLLLDFLDEFNEEQLKDLLTKANENTQCYGRGRGPRDHSFVIKKVKEFDENYKSPSNLV</sequence>
<gene>
    <name evidence="1" type="ORF">ACFQ19_16545</name>
</gene>
<name>A0ABW3NKQ1_9BACI</name>